<evidence type="ECO:0000256" key="7">
    <source>
        <dbReference type="ARBA" id="ARBA00022741"/>
    </source>
</evidence>
<evidence type="ECO:0000256" key="8">
    <source>
        <dbReference type="ARBA" id="ARBA00022777"/>
    </source>
</evidence>
<dbReference type="InterPro" id="IPR003594">
    <property type="entry name" value="HATPase_dom"/>
</dbReference>
<evidence type="ECO:0000256" key="9">
    <source>
        <dbReference type="ARBA" id="ARBA00022840"/>
    </source>
</evidence>
<dbReference type="AlphaFoldDB" id="A0A369BPD8"/>
<evidence type="ECO:0000256" key="11">
    <source>
        <dbReference type="ARBA" id="ARBA00023012"/>
    </source>
</evidence>
<evidence type="ECO:0000256" key="1">
    <source>
        <dbReference type="ARBA" id="ARBA00000085"/>
    </source>
</evidence>
<comment type="subcellular location">
    <subcellularLocation>
        <location evidence="2">Cell membrane</location>
        <topology evidence="2">Multi-pass membrane protein</topology>
    </subcellularLocation>
</comment>
<comment type="catalytic activity">
    <reaction evidence="1">
        <text>ATP + protein L-histidine = ADP + protein N-phospho-L-histidine.</text>
        <dbReference type="EC" id="2.7.13.3"/>
    </reaction>
</comment>
<accession>A0A369BPD8</accession>
<keyword evidence="11" id="KW-0902">Two-component regulatory system</keyword>
<keyword evidence="12 13" id="KW-0472">Membrane</keyword>
<evidence type="ECO:0000256" key="13">
    <source>
        <dbReference type="SAM" id="Phobius"/>
    </source>
</evidence>
<reference evidence="15 16" key="1">
    <citation type="submission" date="2018-07" db="EMBL/GenBank/DDBJ databases">
        <title>Genomic Encyclopedia of Type Strains, Phase III (KMG-III): the genomes of soil and plant-associated and newly described type strains.</title>
        <authorList>
            <person name="Whitman W."/>
        </authorList>
    </citation>
    <scope>NUCLEOTIDE SEQUENCE [LARGE SCALE GENOMIC DNA]</scope>
    <source>
        <strain evidence="15 16">CECT 8333</strain>
    </source>
</reference>
<feature type="transmembrane region" description="Helical" evidence="13">
    <location>
        <begin position="18"/>
        <end position="36"/>
    </location>
</feature>
<evidence type="ECO:0000256" key="10">
    <source>
        <dbReference type="ARBA" id="ARBA00022989"/>
    </source>
</evidence>
<dbReference type="InterPro" id="IPR004358">
    <property type="entry name" value="Sig_transdc_His_kin-like_C"/>
</dbReference>
<evidence type="ECO:0000259" key="14">
    <source>
        <dbReference type="PROSITE" id="PS50109"/>
    </source>
</evidence>
<keyword evidence="5" id="KW-0808">Transferase</keyword>
<dbReference type="Proteomes" id="UP000253090">
    <property type="component" value="Unassembled WGS sequence"/>
</dbReference>
<dbReference type="EC" id="2.7.13.3" evidence="3"/>
<gene>
    <name evidence="15" type="ORF">DFP94_1011081</name>
</gene>
<keyword evidence="6 13" id="KW-0812">Transmembrane</keyword>
<dbReference type="PROSITE" id="PS50109">
    <property type="entry name" value="HIS_KIN"/>
    <property type="match status" value="1"/>
</dbReference>
<keyword evidence="9" id="KW-0067">ATP-binding</keyword>
<feature type="transmembrane region" description="Helical" evidence="13">
    <location>
        <begin position="42"/>
        <end position="64"/>
    </location>
</feature>
<dbReference type="InterPro" id="IPR005467">
    <property type="entry name" value="His_kinase_dom"/>
</dbReference>
<evidence type="ECO:0000256" key="3">
    <source>
        <dbReference type="ARBA" id="ARBA00012438"/>
    </source>
</evidence>
<dbReference type="InterPro" id="IPR036890">
    <property type="entry name" value="HATPase_C_sf"/>
</dbReference>
<dbReference type="SUPFAM" id="SSF55874">
    <property type="entry name" value="ATPase domain of HSP90 chaperone/DNA topoisomerase II/histidine kinase"/>
    <property type="match status" value="1"/>
</dbReference>
<dbReference type="PRINTS" id="PR00344">
    <property type="entry name" value="BCTRLSENSOR"/>
</dbReference>
<feature type="domain" description="Histidine kinase" evidence="14">
    <location>
        <begin position="122"/>
        <end position="328"/>
    </location>
</feature>
<keyword evidence="10 13" id="KW-1133">Transmembrane helix</keyword>
<evidence type="ECO:0000256" key="4">
    <source>
        <dbReference type="ARBA" id="ARBA00022475"/>
    </source>
</evidence>
<dbReference type="GO" id="GO:0016036">
    <property type="term" value="P:cellular response to phosphate starvation"/>
    <property type="evidence" value="ECO:0007669"/>
    <property type="project" value="TreeGrafter"/>
</dbReference>
<keyword evidence="7" id="KW-0547">Nucleotide-binding</keyword>
<evidence type="ECO:0000256" key="5">
    <source>
        <dbReference type="ARBA" id="ARBA00022679"/>
    </source>
</evidence>
<comment type="caution">
    <text evidence="15">The sequence shown here is derived from an EMBL/GenBank/DDBJ whole genome shotgun (WGS) entry which is preliminary data.</text>
</comment>
<dbReference type="GO" id="GO:0004721">
    <property type="term" value="F:phosphoprotein phosphatase activity"/>
    <property type="evidence" value="ECO:0007669"/>
    <property type="project" value="TreeGrafter"/>
</dbReference>
<dbReference type="InterPro" id="IPR050351">
    <property type="entry name" value="BphY/WalK/GraS-like"/>
</dbReference>
<evidence type="ECO:0000256" key="12">
    <source>
        <dbReference type="ARBA" id="ARBA00023136"/>
    </source>
</evidence>
<dbReference type="PANTHER" id="PTHR45453">
    <property type="entry name" value="PHOSPHATE REGULON SENSOR PROTEIN PHOR"/>
    <property type="match status" value="1"/>
</dbReference>
<dbReference type="GO" id="GO:0000155">
    <property type="term" value="F:phosphorelay sensor kinase activity"/>
    <property type="evidence" value="ECO:0007669"/>
    <property type="project" value="TreeGrafter"/>
</dbReference>
<dbReference type="PANTHER" id="PTHR45453:SF2">
    <property type="entry name" value="HISTIDINE KINASE"/>
    <property type="match status" value="1"/>
</dbReference>
<dbReference type="GO" id="GO:0005886">
    <property type="term" value="C:plasma membrane"/>
    <property type="evidence" value="ECO:0007669"/>
    <property type="project" value="UniProtKB-SubCell"/>
</dbReference>
<dbReference type="SMART" id="SM00387">
    <property type="entry name" value="HATPase_c"/>
    <property type="match status" value="1"/>
</dbReference>
<organism evidence="15 16">
    <name type="scientific">Fontibacillus phaseoli</name>
    <dbReference type="NCBI Taxonomy" id="1416533"/>
    <lineage>
        <taxon>Bacteria</taxon>
        <taxon>Bacillati</taxon>
        <taxon>Bacillota</taxon>
        <taxon>Bacilli</taxon>
        <taxon>Bacillales</taxon>
        <taxon>Paenibacillaceae</taxon>
        <taxon>Fontibacillus</taxon>
    </lineage>
</organism>
<proteinExistence type="predicted"/>
<dbReference type="Pfam" id="PF02518">
    <property type="entry name" value="HATPase_c"/>
    <property type="match status" value="1"/>
</dbReference>
<dbReference type="Gene3D" id="3.30.565.10">
    <property type="entry name" value="Histidine kinase-like ATPase, C-terminal domain"/>
    <property type="match status" value="1"/>
</dbReference>
<dbReference type="OrthoDB" id="9780487at2"/>
<evidence type="ECO:0000256" key="6">
    <source>
        <dbReference type="ARBA" id="ARBA00022692"/>
    </source>
</evidence>
<keyword evidence="16" id="KW-1185">Reference proteome</keyword>
<keyword evidence="8" id="KW-0418">Kinase</keyword>
<dbReference type="GO" id="GO:0005524">
    <property type="term" value="F:ATP binding"/>
    <property type="evidence" value="ECO:0007669"/>
    <property type="project" value="UniProtKB-KW"/>
</dbReference>
<name>A0A369BPD8_9BACL</name>
<sequence length="328" mass="37401">MSLIQVIVNMLRINKGMIFVYVLNTVLLVFLSYIFYDVNDIMYPVLVSSFILAIYLAISGVGLYRVSGKLNECRTSPQVELDESNVLDKHLFGTINDIHEQYNTMIYELRSSVKERNTLFSQWIHNMKGSISIIGLAAEQGSQQAIEDIKEENGKLMRNLEECLNLLRLDDFSRDYLPARVNLHLIATKAINARKKDFIYQGVYPKVEIDEGLEVFTDEKWCGYMLEQVLSNAIKYSHRKGLVTIRSEVNEDRVLLIIQDNGIGINPEELPRVFDPFFTGRNGREHRSATGIGLYMVKYIAQRLGHGVSMESHKGIGSTFAISFLAKM</sequence>
<keyword evidence="4" id="KW-1003">Cell membrane</keyword>
<evidence type="ECO:0000313" key="16">
    <source>
        <dbReference type="Proteomes" id="UP000253090"/>
    </source>
</evidence>
<dbReference type="EMBL" id="QPJW01000001">
    <property type="protein sequence ID" value="RCX23482.1"/>
    <property type="molecule type" value="Genomic_DNA"/>
</dbReference>
<evidence type="ECO:0000256" key="2">
    <source>
        <dbReference type="ARBA" id="ARBA00004651"/>
    </source>
</evidence>
<protein>
    <recommendedName>
        <fullName evidence="3">histidine kinase</fullName>
        <ecNumber evidence="3">2.7.13.3</ecNumber>
    </recommendedName>
</protein>
<evidence type="ECO:0000313" key="15">
    <source>
        <dbReference type="EMBL" id="RCX23482.1"/>
    </source>
</evidence>